<keyword evidence="11" id="KW-1185">Reference proteome</keyword>
<dbReference type="EMBL" id="LUUI01000098">
    <property type="protein sequence ID" value="OAI16105.1"/>
    <property type="molecule type" value="Genomic_DNA"/>
</dbReference>
<evidence type="ECO:0000256" key="8">
    <source>
        <dbReference type="ARBA" id="ARBA00022691"/>
    </source>
</evidence>
<dbReference type="SUPFAM" id="SSF53335">
    <property type="entry name" value="S-adenosyl-L-methionine-dependent methyltransferases"/>
    <property type="match status" value="1"/>
</dbReference>
<dbReference type="NCBIfam" id="NF009732">
    <property type="entry name" value="PRK13255.1"/>
    <property type="match status" value="1"/>
</dbReference>
<dbReference type="InterPro" id="IPR025835">
    <property type="entry name" value="Thiopurine_S-MeTrfase"/>
</dbReference>
<protein>
    <recommendedName>
        <fullName evidence="4 9">Thiopurine S-methyltransferase</fullName>
        <ecNumber evidence="4 9">2.1.1.67</ecNumber>
    </recommendedName>
    <alternativeName>
        <fullName evidence="9">Thiopurine methyltransferase</fullName>
    </alternativeName>
</protein>
<dbReference type="RefSeq" id="WP_066981761.1">
    <property type="nucleotide sequence ID" value="NZ_LUUI01000098.1"/>
</dbReference>
<feature type="binding site" evidence="9">
    <location>
        <position position="45"/>
    </location>
    <ligand>
        <name>S-adenosyl-L-methionine</name>
        <dbReference type="ChEBI" id="CHEBI:59789"/>
    </ligand>
</feature>
<dbReference type="AlphaFoldDB" id="A0A177NDW7"/>
<dbReference type="GO" id="GO:0010038">
    <property type="term" value="P:response to metal ion"/>
    <property type="evidence" value="ECO:0007669"/>
    <property type="project" value="InterPro"/>
</dbReference>
<dbReference type="Gene3D" id="3.40.50.150">
    <property type="entry name" value="Vaccinia Virus protein VP39"/>
    <property type="match status" value="1"/>
</dbReference>
<comment type="subcellular location">
    <subcellularLocation>
        <location evidence="2 9">Cytoplasm</location>
    </subcellularLocation>
</comment>
<comment type="catalytic activity">
    <reaction evidence="1 9">
        <text>S-adenosyl-L-methionine + a thiopurine = S-adenosyl-L-homocysteine + a thiopurine S-methylether.</text>
        <dbReference type="EC" id="2.1.1.67"/>
    </reaction>
</comment>
<dbReference type="PIRSF" id="PIRSF023956">
    <property type="entry name" value="Thiopurine_S-methyltransferase"/>
    <property type="match status" value="1"/>
</dbReference>
<dbReference type="InterPro" id="IPR029063">
    <property type="entry name" value="SAM-dependent_MTases_sf"/>
</dbReference>
<reference evidence="10 11" key="1">
    <citation type="submission" date="2016-03" db="EMBL/GenBank/DDBJ databases">
        <authorList>
            <person name="Ploux O."/>
        </authorList>
    </citation>
    <scope>NUCLEOTIDE SEQUENCE [LARGE SCALE GENOMIC DNA]</scope>
    <source>
        <strain evidence="10 11">R-45370</strain>
    </source>
</reference>
<dbReference type="Proteomes" id="UP000078476">
    <property type="component" value="Unassembled WGS sequence"/>
</dbReference>
<keyword evidence="7 9" id="KW-0808">Transferase</keyword>
<evidence type="ECO:0000256" key="4">
    <source>
        <dbReference type="ARBA" id="ARBA00011905"/>
    </source>
</evidence>
<evidence type="ECO:0000256" key="1">
    <source>
        <dbReference type="ARBA" id="ARBA00000903"/>
    </source>
</evidence>
<dbReference type="Pfam" id="PF05724">
    <property type="entry name" value="TPMT"/>
    <property type="match status" value="1"/>
</dbReference>
<evidence type="ECO:0000256" key="7">
    <source>
        <dbReference type="ARBA" id="ARBA00022679"/>
    </source>
</evidence>
<name>A0A177NDW7_9GAMM</name>
<dbReference type="GO" id="GO:0008119">
    <property type="term" value="F:thiopurine S-methyltransferase activity"/>
    <property type="evidence" value="ECO:0007669"/>
    <property type="project" value="UniProtKB-UniRule"/>
</dbReference>
<dbReference type="PANTHER" id="PTHR10259">
    <property type="entry name" value="THIOPURINE S-METHYLTRANSFERASE"/>
    <property type="match status" value="1"/>
</dbReference>
<dbReference type="EC" id="2.1.1.67" evidence="4 9"/>
<dbReference type="InterPro" id="IPR022474">
    <property type="entry name" value="Thiopur_S-MeTfrase_Se/Te_detox"/>
</dbReference>
<dbReference type="OrthoDB" id="9778208at2"/>
<comment type="similarity">
    <text evidence="3 9">Belongs to the class I-like SAM-binding methyltransferase superfamily. TPMT family.</text>
</comment>
<evidence type="ECO:0000256" key="6">
    <source>
        <dbReference type="ARBA" id="ARBA00022603"/>
    </source>
</evidence>
<dbReference type="STRING" id="980561.A1359_08800"/>
<dbReference type="HAMAP" id="MF_00812">
    <property type="entry name" value="Thiopur_methtran"/>
    <property type="match status" value="1"/>
</dbReference>
<accession>A0A177NDW7</accession>
<evidence type="ECO:0000313" key="11">
    <source>
        <dbReference type="Proteomes" id="UP000078476"/>
    </source>
</evidence>
<comment type="caution">
    <text evidence="10">The sequence shown here is derived from an EMBL/GenBank/DDBJ whole genome shotgun (WGS) entry which is preliminary data.</text>
</comment>
<dbReference type="NCBIfam" id="TIGR03840">
    <property type="entry name" value="TMPT_Se_Te"/>
    <property type="match status" value="1"/>
</dbReference>
<dbReference type="InterPro" id="IPR008854">
    <property type="entry name" value="TPMT"/>
</dbReference>
<evidence type="ECO:0000256" key="9">
    <source>
        <dbReference type="HAMAP-Rule" id="MF_00812"/>
    </source>
</evidence>
<evidence type="ECO:0000256" key="2">
    <source>
        <dbReference type="ARBA" id="ARBA00004496"/>
    </source>
</evidence>
<feature type="binding site" evidence="9">
    <location>
        <position position="123"/>
    </location>
    <ligand>
        <name>S-adenosyl-L-methionine</name>
        <dbReference type="ChEBI" id="CHEBI:59789"/>
    </ligand>
</feature>
<feature type="binding site" evidence="9">
    <location>
        <position position="66"/>
    </location>
    <ligand>
        <name>S-adenosyl-L-methionine</name>
        <dbReference type="ChEBI" id="CHEBI:59789"/>
    </ligand>
</feature>
<organism evidence="10 11">
    <name type="scientific">Methylomonas lenta</name>
    <dbReference type="NCBI Taxonomy" id="980561"/>
    <lineage>
        <taxon>Bacteria</taxon>
        <taxon>Pseudomonadati</taxon>
        <taxon>Pseudomonadota</taxon>
        <taxon>Gammaproteobacteria</taxon>
        <taxon>Methylococcales</taxon>
        <taxon>Methylococcaceae</taxon>
        <taxon>Methylomonas</taxon>
    </lineage>
</organism>
<sequence>MHHEFWHQRWQQNQIGFHSPETNPYLQRYWPKLPLRSGCRVFVPLCGKSNDMLWLLAMGFQVVGVELSPLAVESFFSDNGLQPSVRRQGDFVVSEIDRLQIFCGDFFALQPDDLGEIQAVYDRASLVALPTDMRIDYAQKLISMLTTNVHILLIAFDYPQHEMQGPPFSVQSEEVEGLYGNWCDIELLTSDNILDSEAHFKARGLSRMAEQIYRLQVR</sequence>
<gene>
    <name evidence="9" type="primary">tpm</name>
    <name evidence="10" type="ORF">A1359_08800</name>
</gene>
<evidence type="ECO:0000313" key="10">
    <source>
        <dbReference type="EMBL" id="OAI16105.1"/>
    </source>
</evidence>
<dbReference type="FunFam" id="3.40.50.150:FF:000101">
    <property type="entry name" value="Thiopurine S-methyltransferase"/>
    <property type="match status" value="1"/>
</dbReference>
<proteinExistence type="inferred from homology"/>
<keyword evidence="6 9" id="KW-0489">Methyltransferase</keyword>
<evidence type="ECO:0000256" key="3">
    <source>
        <dbReference type="ARBA" id="ARBA00008145"/>
    </source>
</evidence>
<dbReference type="GO" id="GO:0032259">
    <property type="term" value="P:methylation"/>
    <property type="evidence" value="ECO:0007669"/>
    <property type="project" value="UniProtKB-KW"/>
</dbReference>
<dbReference type="PROSITE" id="PS51585">
    <property type="entry name" value="SAM_MT_TPMT"/>
    <property type="match status" value="1"/>
</dbReference>
<dbReference type="GO" id="GO:0005737">
    <property type="term" value="C:cytoplasm"/>
    <property type="evidence" value="ECO:0007669"/>
    <property type="project" value="UniProtKB-SubCell"/>
</dbReference>
<keyword evidence="8 9" id="KW-0949">S-adenosyl-L-methionine</keyword>
<evidence type="ECO:0000256" key="5">
    <source>
        <dbReference type="ARBA" id="ARBA00022490"/>
    </source>
</evidence>
<keyword evidence="5 9" id="KW-0963">Cytoplasm</keyword>
<dbReference type="PANTHER" id="PTHR10259:SF11">
    <property type="entry name" value="THIOPURINE S-METHYLTRANSFERASE"/>
    <property type="match status" value="1"/>
</dbReference>
<feature type="binding site" evidence="9">
    <location>
        <position position="10"/>
    </location>
    <ligand>
        <name>S-adenosyl-L-methionine</name>
        <dbReference type="ChEBI" id="CHEBI:59789"/>
    </ligand>
</feature>